<dbReference type="AlphaFoldDB" id="A0A5D4T5V9"/>
<sequence>MKKMSNFAILFTIIEIIVIISNVEFDGEGASRMSYEGYVDQLLLLIKEKRDTMIAVANKTGYISEQTVKCSQDLDKLIYKYQEIIYEKK</sequence>
<keyword evidence="1" id="KW-1133">Transmembrane helix</keyword>
<dbReference type="RefSeq" id="WP_148986873.1">
    <property type="nucleotide sequence ID" value="NZ_VTEV01000001.1"/>
</dbReference>
<dbReference type="Proteomes" id="UP000322524">
    <property type="component" value="Unassembled WGS sequence"/>
</dbReference>
<dbReference type="GO" id="GO:0046983">
    <property type="term" value="F:protein dimerization activity"/>
    <property type="evidence" value="ECO:0007669"/>
    <property type="project" value="InterPro"/>
</dbReference>
<dbReference type="OrthoDB" id="2973859at2"/>
<evidence type="ECO:0000256" key="1">
    <source>
        <dbReference type="SAM" id="Phobius"/>
    </source>
</evidence>
<feature type="transmembrane region" description="Helical" evidence="1">
    <location>
        <begin position="6"/>
        <end position="25"/>
    </location>
</feature>
<dbReference type="Pfam" id="PF09388">
    <property type="entry name" value="SpoOE-like"/>
    <property type="match status" value="1"/>
</dbReference>
<evidence type="ECO:0000313" key="3">
    <source>
        <dbReference type="Proteomes" id="UP000322524"/>
    </source>
</evidence>
<keyword evidence="1" id="KW-0472">Membrane</keyword>
<dbReference type="InterPro" id="IPR018540">
    <property type="entry name" value="Spo0E-like"/>
</dbReference>
<accession>A0A5D4T5V9</accession>
<keyword evidence="1" id="KW-0812">Transmembrane</keyword>
<dbReference type="Gene3D" id="4.10.280.10">
    <property type="entry name" value="Helix-loop-helix DNA-binding domain"/>
    <property type="match status" value="1"/>
</dbReference>
<dbReference type="InterPro" id="IPR037208">
    <property type="entry name" value="Spo0E-like_sf"/>
</dbReference>
<name>A0A5D4T5V9_9BACI</name>
<protein>
    <submittedName>
        <fullName evidence="2">Aspartyl-phosphate phosphatase Spo0E family protein</fullName>
    </submittedName>
</protein>
<comment type="caution">
    <text evidence="2">The sequence shown here is derived from an EMBL/GenBank/DDBJ whole genome shotgun (WGS) entry which is preliminary data.</text>
</comment>
<gene>
    <name evidence="2" type="ORF">FZC76_03510</name>
</gene>
<dbReference type="InterPro" id="IPR036638">
    <property type="entry name" value="HLH_DNA-bd_sf"/>
</dbReference>
<reference evidence="2 3" key="1">
    <citation type="submission" date="2019-08" db="EMBL/GenBank/DDBJ databases">
        <title>Bacillus genomes from the desert of Cuatro Cienegas, Coahuila.</title>
        <authorList>
            <person name="Olmedo-Alvarez G."/>
        </authorList>
    </citation>
    <scope>NUCLEOTIDE SEQUENCE [LARGE SCALE GENOMIC DNA]</scope>
    <source>
        <strain evidence="2 3">CH28_1T</strain>
    </source>
</reference>
<organism evidence="2 3">
    <name type="scientific">Sutcliffiella horikoshii</name>
    <dbReference type="NCBI Taxonomy" id="79883"/>
    <lineage>
        <taxon>Bacteria</taxon>
        <taxon>Bacillati</taxon>
        <taxon>Bacillota</taxon>
        <taxon>Bacilli</taxon>
        <taxon>Bacillales</taxon>
        <taxon>Bacillaceae</taxon>
        <taxon>Sutcliffiella</taxon>
    </lineage>
</organism>
<dbReference type="EMBL" id="VTEV01000001">
    <property type="protein sequence ID" value="TYS70973.1"/>
    <property type="molecule type" value="Genomic_DNA"/>
</dbReference>
<dbReference type="GO" id="GO:0043937">
    <property type="term" value="P:regulation of sporulation"/>
    <property type="evidence" value="ECO:0007669"/>
    <property type="project" value="InterPro"/>
</dbReference>
<evidence type="ECO:0000313" key="2">
    <source>
        <dbReference type="EMBL" id="TYS70973.1"/>
    </source>
</evidence>
<dbReference type="SUPFAM" id="SSF140500">
    <property type="entry name" value="BAS1536-like"/>
    <property type="match status" value="1"/>
</dbReference>
<proteinExistence type="predicted"/>